<dbReference type="PANTHER" id="PTHR43423">
    <property type="entry name" value="ABC TRANSPORTER I FAMILY MEMBER 17"/>
    <property type="match status" value="1"/>
</dbReference>
<dbReference type="InterPro" id="IPR017871">
    <property type="entry name" value="ABC_transporter-like_CS"/>
</dbReference>
<gene>
    <name evidence="5" type="ORF">EBO34_02940</name>
</gene>
<keyword evidence="1" id="KW-0813">Transport</keyword>
<evidence type="ECO:0000256" key="3">
    <source>
        <dbReference type="ARBA" id="ARBA00022840"/>
    </source>
</evidence>
<dbReference type="SUPFAM" id="SSF52540">
    <property type="entry name" value="P-loop containing nucleoside triphosphate hydrolases"/>
    <property type="match status" value="1"/>
</dbReference>
<dbReference type="EMBL" id="RHIB01000001">
    <property type="protein sequence ID" value="RNA68934.1"/>
    <property type="molecule type" value="Genomic_DNA"/>
</dbReference>
<evidence type="ECO:0000256" key="2">
    <source>
        <dbReference type="ARBA" id="ARBA00022741"/>
    </source>
</evidence>
<dbReference type="AlphaFoldDB" id="A0A3M7TVW7"/>
<dbReference type="PANTHER" id="PTHR43423:SF1">
    <property type="entry name" value="ABC TRANSPORTER I FAMILY MEMBER 17"/>
    <property type="match status" value="1"/>
</dbReference>
<dbReference type="Proteomes" id="UP000278746">
    <property type="component" value="Unassembled WGS sequence"/>
</dbReference>
<name>A0A3M7TVW7_9BACI</name>
<dbReference type="PROSITE" id="PS50893">
    <property type="entry name" value="ABC_TRANSPORTER_2"/>
    <property type="match status" value="1"/>
</dbReference>
<dbReference type="SMART" id="SM00382">
    <property type="entry name" value="AAA"/>
    <property type="match status" value="1"/>
</dbReference>
<keyword evidence="2" id="KW-0547">Nucleotide-binding</keyword>
<dbReference type="CDD" id="cd03260">
    <property type="entry name" value="ABC_PstB_phosphate_transporter"/>
    <property type="match status" value="1"/>
</dbReference>
<dbReference type="GO" id="GO:0016887">
    <property type="term" value="F:ATP hydrolysis activity"/>
    <property type="evidence" value="ECO:0007669"/>
    <property type="project" value="InterPro"/>
</dbReference>
<evidence type="ECO:0000256" key="1">
    <source>
        <dbReference type="ARBA" id="ARBA00022448"/>
    </source>
</evidence>
<dbReference type="Pfam" id="PF00005">
    <property type="entry name" value="ABC_tran"/>
    <property type="match status" value="1"/>
</dbReference>
<feature type="domain" description="ABC transporter" evidence="4">
    <location>
        <begin position="1"/>
        <end position="232"/>
    </location>
</feature>
<dbReference type="GO" id="GO:0035435">
    <property type="term" value="P:phosphate ion transmembrane transport"/>
    <property type="evidence" value="ECO:0007669"/>
    <property type="project" value="InterPro"/>
</dbReference>
<dbReference type="InterPro" id="IPR003593">
    <property type="entry name" value="AAA+_ATPase"/>
</dbReference>
<protein>
    <submittedName>
        <fullName evidence="5">Phosphate ABC transporter ATP-binding protein</fullName>
    </submittedName>
</protein>
<proteinExistence type="predicted"/>
<keyword evidence="6" id="KW-1185">Reference proteome</keyword>
<sequence length="234" mass="26292">MENTNLLIKAEHVSTKVLRDISFEVHKGEIITLIGSSGAGKSSLLMLLNRLNDPEEGRILYRGKDVKEYDITSLRKSVGMVFQSSSLFDGTVEDNLKYGPELFGEWEEQMGVRLLKNVQLPEEYLTRDVEDLSGGEKQRVALARTLANKPDILLLDEVTSALDLKNVEMIEEFLLGLVPDKVHAVVMVTHDVAQAKRLGDMTVYMEEGTIVESGKSEDLFNNPQTESLQYFLKE</sequence>
<organism evidence="5 6">
    <name type="scientific">Alteribacter keqinensis</name>
    <dbReference type="NCBI Taxonomy" id="2483800"/>
    <lineage>
        <taxon>Bacteria</taxon>
        <taxon>Bacillati</taxon>
        <taxon>Bacillota</taxon>
        <taxon>Bacilli</taxon>
        <taxon>Bacillales</taxon>
        <taxon>Bacillaceae</taxon>
        <taxon>Alteribacter</taxon>
    </lineage>
</organism>
<dbReference type="InterPro" id="IPR003439">
    <property type="entry name" value="ABC_transporter-like_ATP-bd"/>
</dbReference>
<accession>A0A3M7TVW7</accession>
<reference evidence="5 6" key="1">
    <citation type="submission" date="2018-10" db="EMBL/GenBank/DDBJ databases">
        <title>Bacillus Keqinensis sp. nov., a moderately halophilic bacterium isolated from a saline-alkaline lake.</title>
        <authorList>
            <person name="Wang H."/>
        </authorList>
    </citation>
    <scope>NUCLEOTIDE SEQUENCE [LARGE SCALE GENOMIC DNA]</scope>
    <source>
        <strain evidence="5 6">KQ-3</strain>
    </source>
</reference>
<comment type="caution">
    <text evidence="5">The sequence shown here is derived from an EMBL/GenBank/DDBJ whole genome shotgun (WGS) entry which is preliminary data.</text>
</comment>
<keyword evidence="3 5" id="KW-0067">ATP-binding</keyword>
<dbReference type="GO" id="GO:0005524">
    <property type="term" value="F:ATP binding"/>
    <property type="evidence" value="ECO:0007669"/>
    <property type="project" value="UniProtKB-KW"/>
</dbReference>
<dbReference type="GO" id="GO:0016020">
    <property type="term" value="C:membrane"/>
    <property type="evidence" value="ECO:0007669"/>
    <property type="project" value="InterPro"/>
</dbReference>
<dbReference type="InterPro" id="IPR027417">
    <property type="entry name" value="P-loop_NTPase"/>
</dbReference>
<dbReference type="PROSITE" id="PS00211">
    <property type="entry name" value="ABC_TRANSPORTER_1"/>
    <property type="match status" value="1"/>
</dbReference>
<dbReference type="RefSeq" id="WP_122896456.1">
    <property type="nucleotide sequence ID" value="NZ_RHIB01000001.1"/>
</dbReference>
<evidence type="ECO:0000259" key="4">
    <source>
        <dbReference type="PROSITE" id="PS50893"/>
    </source>
</evidence>
<dbReference type="InterPro" id="IPR005670">
    <property type="entry name" value="PstB-like"/>
</dbReference>
<dbReference type="Gene3D" id="3.40.50.300">
    <property type="entry name" value="P-loop containing nucleotide triphosphate hydrolases"/>
    <property type="match status" value="1"/>
</dbReference>
<dbReference type="OrthoDB" id="9785080at2"/>
<evidence type="ECO:0000313" key="5">
    <source>
        <dbReference type="EMBL" id="RNA68934.1"/>
    </source>
</evidence>
<evidence type="ECO:0000313" key="6">
    <source>
        <dbReference type="Proteomes" id="UP000278746"/>
    </source>
</evidence>
<dbReference type="GO" id="GO:0005315">
    <property type="term" value="F:phosphate transmembrane transporter activity"/>
    <property type="evidence" value="ECO:0007669"/>
    <property type="project" value="InterPro"/>
</dbReference>